<dbReference type="RefSeq" id="WP_259624686.1">
    <property type="nucleotide sequence ID" value="NZ_JANYMP010000009.1"/>
</dbReference>
<keyword evidence="3" id="KW-1185">Reference proteome</keyword>
<feature type="region of interest" description="Disordered" evidence="1">
    <location>
        <begin position="49"/>
        <end position="106"/>
    </location>
</feature>
<reference evidence="2" key="1">
    <citation type="submission" date="2022-08" db="EMBL/GenBank/DDBJ databases">
        <authorList>
            <person name="Tistechok S."/>
            <person name="Samborskyy M."/>
            <person name="Roman I."/>
        </authorList>
    </citation>
    <scope>NUCLEOTIDE SEQUENCE</scope>
    <source>
        <strain evidence="2">DSM 103496</strain>
    </source>
</reference>
<accession>A0A9X2VMC8</accession>
<evidence type="ECO:0000313" key="2">
    <source>
        <dbReference type="EMBL" id="MCS7479180.1"/>
    </source>
</evidence>
<dbReference type="Gene3D" id="3.90.180.10">
    <property type="entry name" value="Medium-chain alcohol dehydrogenases, catalytic domain"/>
    <property type="match status" value="1"/>
</dbReference>
<feature type="compositionally biased region" description="Basic and acidic residues" evidence="1">
    <location>
        <begin position="95"/>
        <end position="105"/>
    </location>
</feature>
<proteinExistence type="predicted"/>
<name>A0A9X2VMC8_9PSEU</name>
<sequence>MVTAHGPAATVFAVGDRVLGAGDVIRAGGWAERVVVDHHRGDLAAPALRRRQPATNPRPWGAGRLRPSATMTLHGLTLENHEDGPRLAESGNSGRFRDPPQDTRRLRPGRRVAVPARSHLVATIPAITLAKPAFVEDELVR</sequence>
<dbReference type="AlphaFoldDB" id="A0A9X2VMC8"/>
<dbReference type="SUPFAM" id="SSF50129">
    <property type="entry name" value="GroES-like"/>
    <property type="match status" value="1"/>
</dbReference>
<evidence type="ECO:0000313" key="3">
    <source>
        <dbReference type="Proteomes" id="UP001141259"/>
    </source>
</evidence>
<comment type="caution">
    <text evidence="2">The sequence shown here is derived from an EMBL/GenBank/DDBJ whole genome shotgun (WGS) entry which is preliminary data.</text>
</comment>
<dbReference type="InterPro" id="IPR011032">
    <property type="entry name" value="GroES-like_sf"/>
</dbReference>
<evidence type="ECO:0000256" key="1">
    <source>
        <dbReference type="SAM" id="MobiDB-lite"/>
    </source>
</evidence>
<organism evidence="2 3">
    <name type="scientific">Umezawaea endophytica</name>
    <dbReference type="NCBI Taxonomy" id="1654476"/>
    <lineage>
        <taxon>Bacteria</taxon>
        <taxon>Bacillati</taxon>
        <taxon>Actinomycetota</taxon>
        <taxon>Actinomycetes</taxon>
        <taxon>Pseudonocardiales</taxon>
        <taxon>Pseudonocardiaceae</taxon>
        <taxon>Umezawaea</taxon>
    </lineage>
</organism>
<gene>
    <name evidence="2" type="ORF">NZH93_20155</name>
</gene>
<protein>
    <submittedName>
        <fullName evidence="2">Uncharacterized protein</fullName>
    </submittedName>
</protein>
<dbReference type="EMBL" id="JANYMP010000009">
    <property type="protein sequence ID" value="MCS7479180.1"/>
    <property type="molecule type" value="Genomic_DNA"/>
</dbReference>
<dbReference type="Proteomes" id="UP001141259">
    <property type="component" value="Unassembled WGS sequence"/>
</dbReference>